<sequence>MSPHAPLPSPLLLLPRELRDAIYSSSFLEGCYVFKQATLTVEVCLGDSIALGWNIDHYRRLPIWLVACKQSSSEGLSQFYHEAICSGFRGMRCAKAMDAASSNQYLSLHRIERFDFASYWHEPEFTVITKSKMLEDKKGTLVSLWCAPVLSRPTYLDRLLSYLCENGSAARELKIRFSRPFGLARLDPEELEHVEFDFGVLESFNAKNSRLNRVTFVIDQPVIYDYEVKAGYVLQSECIHLTMQRGLEMIGKQLVCQNPIENDTEWSVKDWWGPQQCDYFRIQHSWHLEVCRTKSGPVGQIKHRGMSSWRDRYGYTMVLPVIYRHRTQSEDGIIEWYSSDGKTGRIQLPQALR</sequence>
<gene>
    <name evidence="1" type="ORF">K491DRAFT_722164</name>
</gene>
<keyword evidence="2" id="KW-1185">Reference proteome</keyword>
<dbReference type="OrthoDB" id="3798638at2759"/>
<dbReference type="AlphaFoldDB" id="A0A6A6SMR0"/>
<dbReference type="Proteomes" id="UP000799324">
    <property type="component" value="Unassembled WGS sequence"/>
</dbReference>
<evidence type="ECO:0000313" key="1">
    <source>
        <dbReference type="EMBL" id="KAF2648890.1"/>
    </source>
</evidence>
<protein>
    <submittedName>
        <fullName evidence="1">Uncharacterized protein</fullName>
    </submittedName>
</protein>
<accession>A0A6A6SMR0</accession>
<evidence type="ECO:0000313" key="2">
    <source>
        <dbReference type="Proteomes" id="UP000799324"/>
    </source>
</evidence>
<organism evidence="1 2">
    <name type="scientific">Lophiostoma macrostomum CBS 122681</name>
    <dbReference type="NCBI Taxonomy" id="1314788"/>
    <lineage>
        <taxon>Eukaryota</taxon>
        <taxon>Fungi</taxon>
        <taxon>Dikarya</taxon>
        <taxon>Ascomycota</taxon>
        <taxon>Pezizomycotina</taxon>
        <taxon>Dothideomycetes</taxon>
        <taxon>Pleosporomycetidae</taxon>
        <taxon>Pleosporales</taxon>
        <taxon>Lophiostomataceae</taxon>
        <taxon>Lophiostoma</taxon>
    </lineage>
</organism>
<name>A0A6A6SMR0_9PLEO</name>
<proteinExistence type="predicted"/>
<reference evidence="1" key="1">
    <citation type="journal article" date="2020" name="Stud. Mycol.">
        <title>101 Dothideomycetes genomes: a test case for predicting lifestyles and emergence of pathogens.</title>
        <authorList>
            <person name="Haridas S."/>
            <person name="Albert R."/>
            <person name="Binder M."/>
            <person name="Bloem J."/>
            <person name="Labutti K."/>
            <person name="Salamov A."/>
            <person name="Andreopoulos B."/>
            <person name="Baker S."/>
            <person name="Barry K."/>
            <person name="Bills G."/>
            <person name="Bluhm B."/>
            <person name="Cannon C."/>
            <person name="Castanera R."/>
            <person name="Culley D."/>
            <person name="Daum C."/>
            <person name="Ezra D."/>
            <person name="Gonzalez J."/>
            <person name="Henrissat B."/>
            <person name="Kuo A."/>
            <person name="Liang C."/>
            <person name="Lipzen A."/>
            <person name="Lutzoni F."/>
            <person name="Magnuson J."/>
            <person name="Mondo S."/>
            <person name="Nolan M."/>
            <person name="Ohm R."/>
            <person name="Pangilinan J."/>
            <person name="Park H.-J."/>
            <person name="Ramirez L."/>
            <person name="Alfaro M."/>
            <person name="Sun H."/>
            <person name="Tritt A."/>
            <person name="Yoshinaga Y."/>
            <person name="Zwiers L.-H."/>
            <person name="Turgeon B."/>
            <person name="Goodwin S."/>
            <person name="Spatafora J."/>
            <person name="Crous P."/>
            <person name="Grigoriev I."/>
        </authorList>
    </citation>
    <scope>NUCLEOTIDE SEQUENCE</scope>
    <source>
        <strain evidence="1">CBS 122681</strain>
    </source>
</reference>
<dbReference type="EMBL" id="MU004516">
    <property type="protein sequence ID" value="KAF2648890.1"/>
    <property type="molecule type" value="Genomic_DNA"/>
</dbReference>